<dbReference type="KEGG" id="vg:80020299"/>
<organism evidence="2 3">
    <name type="scientific">Streptomyces phage TurkishDelight</name>
    <dbReference type="NCBI Taxonomy" id="2793708"/>
    <lineage>
        <taxon>Viruses</taxon>
        <taxon>Duplodnaviria</taxon>
        <taxon>Heunggongvirae</taxon>
        <taxon>Uroviricota</taxon>
        <taxon>Caudoviricetes</taxon>
        <taxon>Dolmabahcevirus</taxon>
        <taxon>Dolmabahcevirus turkishdelight</taxon>
    </lineage>
</organism>
<gene>
    <name evidence="2" type="primary">13</name>
    <name evidence="2" type="ORF">SEA_TURKISHDELIGHT_13</name>
</gene>
<dbReference type="GeneID" id="80020299"/>
<feature type="region of interest" description="Disordered" evidence="1">
    <location>
        <begin position="67"/>
        <end position="88"/>
    </location>
</feature>
<accession>A0A7T0M287</accession>
<dbReference type="RefSeq" id="YP_010755629.1">
    <property type="nucleotide sequence ID" value="NC_073473.1"/>
</dbReference>
<keyword evidence="3" id="KW-1185">Reference proteome</keyword>
<reference evidence="2 3" key="1">
    <citation type="submission" date="2020-11" db="EMBL/GenBank/DDBJ databases">
        <authorList>
            <person name="Asamoah-Frimpong E.A."/>
            <person name="Attaran A."/>
            <person name="Berhane B."/>
            <person name="Boone B.K."/>
            <person name="Cesta G."/>
            <person name="Chorbajian C."/>
            <person name="Cowan J.T."/>
            <person name="Datu D.V."/>
            <person name="Der L."/>
            <person name="Egbunine A.O."/>
            <person name="Giampietro H."/>
            <person name="Gunnison R.P."/>
            <person name="Joseph M.A."/>
            <person name="Kiewe T."/>
            <person name="Oboh E.C."/>
            <person name="O'Neill K."/>
            <person name="Oxlaj J.A."/>
            <person name="Patel A.K."/>
            <person name="Saqaf K."/>
            <person name="Vuong K."/>
            <person name="Walker C."/>
            <person name="Wikina T."/>
            <person name="Yan T."/>
            <person name="Avazpour P."/>
            <person name="Kim F.M."/>
            <person name="Mason K.J."/>
            <person name="Nguyen D.A."/>
            <person name="Pettit S.M."/>
            <person name="Zhou O.J."/>
            <person name="Brissett D.L."/>
            <person name="Gualtieri C."/>
            <person name="Hufford T.M."/>
            <person name="Ko J.M."/>
            <person name="Novak J.K."/>
            <person name="Smith Z.M."/>
            <person name="Erill I."/>
            <person name="Caruso S.M."/>
            <person name="Garlena R.A."/>
            <person name="Russell D.A."/>
            <person name="Pope W.H."/>
            <person name="Jacobs-Sera D."/>
            <person name="Hatfull G.F."/>
        </authorList>
    </citation>
    <scope>NUCLEOTIDE SEQUENCE [LARGE SCALE GENOMIC DNA]</scope>
</reference>
<proteinExistence type="predicted"/>
<dbReference type="Proteomes" id="UP000595090">
    <property type="component" value="Segment"/>
</dbReference>
<name>A0A7T0M287_9CAUD</name>
<evidence type="ECO:0000256" key="1">
    <source>
        <dbReference type="SAM" id="MobiDB-lite"/>
    </source>
</evidence>
<evidence type="ECO:0000313" key="2">
    <source>
        <dbReference type="EMBL" id="QPL14042.1"/>
    </source>
</evidence>
<protein>
    <submittedName>
        <fullName evidence="2">Uncharacterized protein</fullName>
    </submittedName>
</protein>
<evidence type="ECO:0000313" key="3">
    <source>
        <dbReference type="Proteomes" id="UP000595090"/>
    </source>
</evidence>
<feature type="region of interest" description="Disordered" evidence="1">
    <location>
        <begin position="118"/>
        <end position="139"/>
    </location>
</feature>
<sequence>MADPDDQRPEMTGPETITANRLPDRECLECGRDALAVITVAGQLGGQERTLGGWAWCQSCTATPHPILTAPNGRPLEDTAPPGHSRSAHRVHGYCAACPGIQLWEELVAWRALENARHAAEDAPDRAAHPSQEGERARG</sequence>
<dbReference type="EMBL" id="MW291017">
    <property type="protein sequence ID" value="QPL14042.1"/>
    <property type="molecule type" value="Genomic_DNA"/>
</dbReference>